<dbReference type="Proteomes" id="UP001060085">
    <property type="component" value="Linkage Group LG03"/>
</dbReference>
<keyword evidence="2" id="KW-1185">Reference proteome</keyword>
<protein>
    <submittedName>
        <fullName evidence="1">Uncharacterized protein</fullName>
    </submittedName>
</protein>
<evidence type="ECO:0000313" key="2">
    <source>
        <dbReference type="Proteomes" id="UP001060085"/>
    </source>
</evidence>
<sequence length="151" mass="16625">MAGLPLPLPVGFCRGELGDRLPTAHGRSDPTVTGRFGEELGLTALLDGILFSIGVWNCKILNRGTSRGGDLGKDLGFIKQKRIHTKVVSEKPPIEGQIELFKTINNGSKQEGYRSKLIRDMHSFHYDGGYRFNAYGGNNHGNGDFTSRRHV</sequence>
<proteinExistence type="predicted"/>
<dbReference type="EMBL" id="CM044703">
    <property type="protein sequence ID" value="KAI5672853.1"/>
    <property type="molecule type" value="Genomic_DNA"/>
</dbReference>
<comment type="caution">
    <text evidence="1">The sequence shown here is derived from an EMBL/GenBank/DDBJ whole genome shotgun (WGS) entry which is preliminary data.</text>
</comment>
<gene>
    <name evidence="1" type="ORF">M9H77_13217</name>
</gene>
<accession>A0ACC0BJQ9</accession>
<evidence type="ECO:0000313" key="1">
    <source>
        <dbReference type="EMBL" id="KAI5672853.1"/>
    </source>
</evidence>
<name>A0ACC0BJQ9_CATRO</name>
<organism evidence="1 2">
    <name type="scientific">Catharanthus roseus</name>
    <name type="common">Madagascar periwinkle</name>
    <name type="synonym">Vinca rosea</name>
    <dbReference type="NCBI Taxonomy" id="4058"/>
    <lineage>
        <taxon>Eukaryota</taxon>
        <taxon>Viridiplantae</taxon>
        <taxon>Streptophyta</taxon>
        <taxon>Embryophyta</taxon>
        <taxon>Tracheophyta</taxon>
        <taxon>Spermatophyta</taxon>
        <taxon>Magnoliopsida</taxon>
        <taxon>eudicotyledons</taxon>
        <taxon>Gunneridae</taxon>
        <taxon>Pentapetalae</taxon>
        <taxon>asterids</taxon>
        <taxon>lamiids</taxon>
        <taxon>Gentianales</taxon>
        <taxon>Apocynaceae</taxon>
        <taxon>Rauvolfioideae</taxon>
        <taxon>Vinceae</taxon>
        <taxon>Catharanthinae</taxon>
        <taxon>Catharanthus</taxon>
    </lineage>
</organism>
<reference evidence="2" key="1">
    <citation type="journal article" date="2023" name="Nat. Plants">
        <title>Single-cell RNA sequencing provides a high-resolution roadmap for understanding the multicellular compartmentation of specialized metabolism.</title>
        <authorList>
            <person name="Sun S."/>
            <person name="Shen X."/>
            <person name="Li Y."/>
            <person name="Li Y."/>
            <person name="Wang S."/>
            <person name="Li R."/>
            <person name="Zhang H."/>
            <person name="Shen G."/>
            <person name="Guo B."/>
            <person name="Wei J."/>
            <person name="Xu J."/>
            <person name="St-Pierre B."/>
            <person name="Chen S."/>
            <person name="Sun C."/>
        </authorList>
    </citation>
    <scope>NUCLEOTIDE SEQUENCE [LARGE SCALE GENOMIC DNA]</scope>
</reference>